<name>A0ABR2KXY9_9EUKA</name>
<proteinExistence type="predicted"/>
<reference evidence="1 2" key="1">
    <citation type="submission" date="2024-04" db="EMBL/GenBank/DDBJ databases">
        <title>Tritrichomonas musculus Genome.</title>
        <authorList>
            <person name="Alves-Ferreira E."/>
            <person name="Grigg M."/>
            <person name="Lorenzi H."/>
            <person name="Galac M."/>
        </authorList>
    </citation>
    <scope>NUCLEOTIDE SEQUENCE [LARGE SCALE GENOMIC DNA]</scope>
    <source>
        <strain evidence="1 2">EAF2021</strain>
    </source>
</reference>
<dbReference type="Proteomes" id="UP001470230">
    <property type="component" value="Unassembled WGS sequence"/>
</dbReference>
<evidence type="ECO:0000313" key="2">
    <source>
        <dbReference type="Proteomes" id="UP001470230"/>
    </source>
</evidence>
<comment type="caution">
    <text evidence="1">The sequence shown here is derived from an EMBL/GenBank/DDBJ whole genome shotgun (WGS) entry which is preliminary data.</text>
</comment>
<protein>
    <submittedName>
        <fullName evidence="1">Uncharacterized protein</fullName>
    </submittedName>
</protein>
<gene>
    <name evidence="1" type="ORF">M9Y10_013862</name>
</gene>
<evidence type="ECO:0000313" key="1">
    <source>
        <dbReference type="EMBL" id="KAK8895976.1"/>
    </source>
</evidence>
<organism evidence="1 2">
    <name type="scientific">Tritrichomonas musculus</name>
    <dbReference type="NCBI Taxonomy" id="1915356"/>
    <lineage>
        <taxon>Eukaryota</taxon>
        <taxon>Metamonada</taxon>
        <taxon>Parabasalia</taxon>
        <taxon>Tritrichomonadida</taxon>
        <taxon>Tritrichomonadidae</taxon>
        <taxon>Tritrichomonas</taxon>
    </lineage>
</organism>
<keyword evidence="2" id="KW-1185">Reference proteome</keyword>
<sequence length="631" mass="72125">MSSRTTKFLGDIEFQVDGQTKLASNLITQEEVNQIMDEKLADYSPNNPSTTESNFSIETGIDNFMIENKDISLRSETINGLACHVLLINVPSNIKQKFLTLHQNIFKIVLRKNVIYDEQGRYIKEFYISTKDNKIKSPVITYDQENNYCTVNDETLISTYTIGGADVLNLEDSFYIAFDKNLSINPYTLYINGDLSILNKFEPTCLKTDKSIKCSTIVAENALKLHKSDAKYFYRPQIITEETIENIPYYKMIYQIPDDYIIPDGLEFKFKDFCFDNSWYLTWSDGQWKGENCQGLLKPKSLLKCNSFVDLKDANDMMTDMKGWKGKTCCIMMKRSEGNILLSPKKRTCLISDMILNGTVKCQMVKNNGEKVNSNTIDYLLWPAIFYVDNFPAHEGYDIAGIVLKMGSYHSGENDAVEKRIQKDVHHVEISFKWADQDDTCWNTLSFKIGEMYTIGSKSCFALSPIIDTIESTGGSYSNTHINTTSKNIELYFNKYLVDPIEEVNWDPKTNPFEYIMKQQYFEFYPNPNAASTLYTDYNICSSKIISADNISTMRSDLNLLTNSFDVVSYDVKEMGHNVDVLKSDMTIQKEKTQYLQSAVNAIQFTQKIQMAINLTRLGIGITNSLISFAG</sequence>
<accession>A0ABR2KXY9</accession>
<dbReference type="EMBL" id="JAPFFF010000002">
    <property type="protein sequence ID" value="KAK8895976.1"/>
    <property type="molecule type" value="Genomic_DNA"/>
</dbReference>